<evidence type="ECO:0000256" key="1">
    <source>
        <dbReference type="SAM" id="MobiDB-lite"/>
    </source>
</evidence>
<evidence type="ECO:0000313" key="3">
    <source>
        <dbReference type="Proteomes" id="UP000091956"/>
    </source>
</evidence>
<dbReference type="Proteomes" id="UP000091956">
    <property type="component" value="Unassembled WGS sequence"/>
</dbReference>
<accession>A0A1B8GMD4</accession>
<gene>
    <name evidence="2" type="ORF">VE01_05456</name>
</gene>
<dbReference type="AlphaFoldDB" id="A0A1B8GMD4"/>
<dbReference type="STRING" id="342668.A0A1B8GMD4"/>
<reference evidence="3" key="2">
    <citation type="journal article" date="2018" name="Nat. Commun.">
        <title>Extreme sensitivity to ultraviolet light in the fungal pathogen causing white-nose syndrome of bats.</title>
        <authorList>
            <person name="Palmer J.M."/>
            <person name="Drees K.P."/>
            <person name="Foster J.T."/>
            <person name="Lindner D.L."/>
        </authorList>
    </citation>
    <scope>NUCLEOTIDE SEQUENCE [LARGE SCALE GENOMIC DNA]</scope>
    <source>
        <strain evidence="3">UAMH 10579</strain>
    </source>
</reference>
<dbReference type="EMBL" id="KV460225">
    <property type="protein sequence ID" value="OBT96948.1"/>
    <property type="molecule type" value="Genomic_DNA"/>
</dbReference>
<keyword evidence="3" id="KW-1185">Reference proteome</keyword>
<reference evidence="2 3" key="1">
    <citation type="submission" date="2016-03" db="EMBL/GenBank/DDBJ databases">
        <title>Comparative genomics of Pseudogymnoascus destructans, the fungus causing white-nose syndrome of bats.</title>
        <authorList>
            <person name="Palmer J.M."/>
            <person name="Drees K.P."/>
            <person name="Foster J.T."/>
            <person name="Lindner D.L."/>
        </authorList>
    </citation>
    <scope>NUCLEOTIDE SEQUENCE [LARGE SCALE GENOMIC DNA]</scope>
    <source>
        <strain evidence="2 3">UAMH 10579</strain>
    </source>
</reference>
<protein>
    <submittedName>
        <fullName evidence="2">Uncharacterized protein</fullName>
    </submittedName>
</protein>
<evidence type="ECO:0000313" key="2">
    <source>
        <dbReference type="EMBL" id="OBT96948.1"/>
    </source>
</evidence>
<feature type="compositionally biased region" description="Acidic residues" evidence="1">
    <location>
        <begin position="144"/>
        <end position="157"/>
    </location>
</feature>
<dbReference type="OrthoDB" id="194443at2759"/>
<dbReference type="RefSeq" id="XP_018130681.1">
    <property type="nucleotide sequence ID" value="XM_018274920.1"/>
</dbReference>
<name>A0A1B8GMD4_9PEZI</name>
<dbReference type="GeneID" id="28838842"/>
<sequence>MTKASSNEAPTFENCTQIATIIVGVEKKKWRIPTDLLCFHPLEILFRGVKPYLPIAKATSARPLPSVDPNAASKMSLDDLENVELDDYRAATIAMRKSELTPFNSESLAARVKFLNPATFKRIVSGEQHRLHRQRRLHNNGDFMDGEDLGEGEDEDIEAPHTKPAPSFETPSQWTDT</sequence>
<feature type="region of interest" description="Disordered" evidence="1">
    <location>
        <begin position="130"/>
        <end position="177"/>
    </location>
</feature>
<organism evidence="2 3">
    <name type="scientific">Pseudogymnoascus verrucosus</name>
    <dbReference type="NCBI Taxonomy" id="342668"/>
    <lineage>
        <taxon>Eukaryota</taxon>
        <taxon>Fungi</taxon>
        <taxon>Dikarya</taxon>
        <taxon>Ascomycota</taxon>
        <taxon>Pezizomycotina</taxon>
        <taxon>Leotiomycetes</taxon>
        <taxon>Thelebolales</taxon>
        <taxon>Thelebolaceae</taxon>
        <taxon>Pseudogymnoascus</taxon>
    </lineage>
</organism>
<proteinExistence type="predicted"/>